<dbReference type="PANTHER" id="PTHR37307">
    <property type="entry name" value="CELL DIVISION PROTEIN WHIA-RELATED"/>
    <property type="match status" value="1"/>
</dbReference>
<gene>
    <name evidence="6" type="ORF">LEA_13692</name>
</gene>
<evidence type="ECO:0000256" key="2">
    <source>
        <dbReference type="ARBA" id="ARBA00023125"/>
    </source>
</evidence>
<dbReference type="InterPro" id="IPR039518">
    <property type="entry name" value="WhiA_LAGLIDADG_dom"/>
</dbReference>
<evidence type="ECO:0000259" key="5">
    <source>
        <dbReference type="Pfam" id="PF14527"/>
    </source>
</evidence>
<accession>K1SMI5</accession>
<protein>
    <submittedName>
        <fullName evidence="6">Sporulation regulator WhiA</fullName>
    </submittedName>
</protein>
<proteinExistence type="predicted"/>
<keyword evidence="3" id="KW-0131">Cell cycle</keyword>
<comment type="caution">
    <text evidence="6">The sequence shown here is derived from an EMBL/GenBank/DDBJ whole genome shotgun (WGS) entry which is preliminary data.</text>
</comment>
<dbReference type="InterPro" id="IPR023054">
    <property type="entry name" value="Sporulation_regulator_WhiA_C"/>
</dbReference>
<dbReference type="Pfam" id="PF14527">
    <property type="entry name" value="LAGLIDADG_WhiA"/>
    <property type="match status" value="1"/>
</dbReference>
<dbReference type="EMBL" id="AJWY01009294">
    <property type="protein sequence ID" value="EKC58803.1"/>
    <property type="molecule type" value="Genomic_DNA"/>
</dbReference>
<sequence length="162" mass="18280">HDESKCRTLLSMIEEHGMGAKLSSRRGSSFLYIKESEKISDMLTYMGAMMQAMEIMNVKIYKEVRNNVNRSVNCEAANLDKTIAAAQKQADDINYIFEKRGEGYLPDELLQVAKIRLTALELSLSDIGKMLEPPISRSGVNHRLRKISLIADTLRGEDNRGE</sequence>
<organism evidence="6">
    <name type="scientific">human gut metagenome</name>
    <dbReference type="NCBI Taxonomy" id="408170"/>
    <lineage>
        <taxon>unclassified sequences</taxon>
        <taxon>metagenomes</taxon>
        <taxon>organismal metagenomes</taxon>
    </lineage>
</organism>
<evidence type="ECO:0000313" key="6">
    <source>
        <dbReference type="EMBL" id="EKC58803.1"/>
    </source>
</evidence>
<name>K1SMI5_9ZZZZ</name>
<dbReference type="AlphaFoldDB" id="K1SMI5"/>
<dbReference type="InterPro" id="IPR027434">
    <property type="entry name" value="Homing_endonucl"/>
</dbReference>
<feature type="domain" description="WhiA LAGLIDADG-like" evidence="5">
    <location>
        <begin position="2"/>
        <end position="65"/>
    </location>
</feature>
<dbReference type="GO" id="GO:0051301">
    <property type="term" value="P:cell division"/>
    <property type="evidence" value="ECO:0007669"/>
    <property type="project" value="UniProtKB-KW"/>
</dbReference>
<dbReference type="Pfam" id="PF02650">
    <property type="entry name" value="HTH_WhiA"/>
    <property type="match status" value="1"/>
</dbReference>
<keyword evidence="2" id="KW-0238">DNA-binding</keyword>
<dbReference type="GO" id="GO:0043937">
    <property type="term" value="P:regulation of sporulation"/>
    <property type="evidence" value="ECO:0007669"/>
    <property type="project" value="InterPro"/>
</dbReference>
<keyword evidence="1" id="KW-0132">Cell division</keyword>
<dbReference type="NCBIfam" id="TIGR00647">
    <property type="entry name" value="DNA_bind_WhiA"/>
    <property type="match status" value="1"/>
</dbReference>
<dbReference type="PANTHER" id="PTHR37307:SF1">
    <property type="entry name" value="CELL DIVISION PROTEIN WHIA-RELATED"/>
    <property type="match status" value="1"/>
</dbReference>
<reference evidence="6" key="1">
    <citation type="journal article" date="2013" name="Environ. Microbiol.">
        <title>Microbiota from the distal guts of lean and obese adolescents exhibit partial functional redundancy besides clear differences in community structure.</title>
        <authorList>
            <person name="Ferrer M."/>
            <person name="Ruiz A."/>
            <person name="Lanza F."/>
            <person name="Haange S.B."/>
            <person name="Oberbach A."/>
            <person name="Till H."/>
            <person name="Bargiela R."/>
            <person name="Campoy C."/>
            <person name="Segura M.T."/>
            <person name="Richter M."/>
            <person name="von Bergen M."/>
            <person name="Seifert J."/>
            <person name="Suarez A."/>
        </authorList>
    </citation>
    <scope>NUCLEOTIDE SEQUENCE</scope>
</reference>
<dbReference type="Gene3D" id="3.10.28.10">
    <property type="entry name" value="Homing endonucleases"/>
    <property type="match status" value="1"/>
</dbReference>
<evidence type="ECO:0000256" key="1">
    <source>
        <dbReference type="ARBA" id="ARBA00022618"/>
    </source>
</evidence>
<feature type="non-terminal residue" evidence="6">
    <location>
        <position position="1"/>
    </location>
</feature>
<evidence type="ECO:0000259" key="4">
    <source>
        <dbReference type="Pfam" id="PF02650"/>
    </source>
</evidence>
<dbReference type="GO" id="GO:0003677">
    <property type="term" value="F:DNA binding"/>
    <property type="evidence" value="ECO:0007669"/>
    <property type="project" value="UniProtKB-KW"/>
</dbReference>
<dbReference type="InterPro" id="IPR003802">
    <property type="entry name" value="Sporulation_regulator_WhiA"/>
</dbReference>
<evidence type="ECO:0000256" key="3">
    <source>
        <dbReference type="ARBA" id="ARBA00023306"/>
    </source>
</evidence>
<feature type="domain" description="Sporulation regulator WhiA C-terminal" evidence="4">
    <location>
        <begin position="68"/>
        <end position="151"/>
    </location>
</feature>